<name>A0A6A4GEP4_9AGAR</name>
<feature type="compositionally biased region" description="Basic and acidic residues" evidence="1">
    <location>
        <begin position="35"/>
        <end position="44"/>
    </location>
</feature>
<keyword evidence="3" id="KW-1185">Reference proteome</keyword>
<accession>A0A6A4GEP4</accession>
<proteinExistence type="predicted"/>
<dbReference type="EMBL" id="ML770287">
    <property type="protein sequence ID" value="KAE9383910.1"/>
    <property type="molecule type" value="Genomic_DNA"/>
</dbReference>
<protein>
    <submittedName>
        <fullName evidence="2">Uncharacterized protein</fullName>
    </submittedName>
</protein>
<dbReference type="Proteomes" id="UP000799118">
    <property type="component" value="Unassembled WGS sequence"/>
</dbReference>
<gene>
    <name evidence="2" type="ORF">BT96DRAFT_1103982</name>
</gene>
<reference evidence="2" key="1">
    <citation type="journal article" date="2019" name="Environ. Microbiol.">
        <title>Fungal ecological strategies reflected in gene transcription - a case study of two litter decomposers.</title>
        <authorList>
            <person name="Barbi F."/>
            <person name="Kohler A."/>
            <person name="Barry K."/>
            <person name="Baskaran P."/>
            <person name="Daum C."/>
            <person name="Fauchery L."/>
            <person name="Ihrmark K."/>
            <person name="Kuo A."/>
            <person name="LaButti K."/>
            <person name="Lipzen A."/>
            <person name="Morin E."/>
            <person name="Grigoriev I.V."/>
            <person name="Henrissat B."/>
            <person name="Lindahl B."/>
            <person name="Martin F."/>
        </authorList>
    </citation>
    <scope>NUCLEOTIDE SEQUENCE</scope>
    <source>
        <strain evidence="2">JB14</strain>
    </source>
</reference>
<evidence type="ECO:0000313" key="3">
    <source>
        <dbReference type="Proteomes" id="UP000799118"/>
    </source>
</evidence>
<evidence type="ECO:0000313" key="2">
    <source>
        <dbReference type="EMBL" id="KAE9383910.1"/>
    </source>
</evidence>
<sequence>MQWACSSVRKGVWEKSSFLPVLNAVAVVAGATIRKNERKKEKAPRSGGTTQWACGSKKEGVWGNIVPSTHHVQWPPQGQRPEMITSEPVQEYDHMLLRGAGPGAATVRDPLPYAAARALACGAG</sequence>
<organism evidence="2 3">
    <name type="scientific">Gymnopus androsaceus JB14</name>
    <dbReference type="NCBI Taxonomy" id="1447944"/>
    <lineage>
        <taxon>Eukaryota</taxon>
        <taxon>Fungi</taxon>
        <taxon>Dikarya</taxon>
        <taxon>Basidiomycota</taxon>
        <taxon>Agaricomycotina</taxon>
        <taxon>Agaricomycetes</taxon>
        <taxon>Agaricomycetidae</taxon>
        <taxon>Agaricales</taxon>
        <taxon>Marasmiineae</taxon>
        <taxon>Omphalotaceae</taxon>
        <taxon>Gymnopus</taxon>
    </lineage>
</organism>
<dbReference type="AlphaFoldDB" id="A0A6A4GEP4"/>
<feature type="region of interest" description="Disordered" evidence="1">
    <location>
        <begin position="35"/>
        <end position="54"/>
    </location>
</feature>
<evidence type="ECO:0000256" key="1">
    <source>
        <dbReference type="SAM" id="MobiDB-lite"/>
    </source>
</evidence>